<name>A0AAV7RC40_PLEWA</name>
<organism evidence="1 2">
    <name type="scientific">Pleurodeles waltl</name>
    <name type="common">Iberian ribbed newt</name>
    <dbReference type="NCBI Taxonomy" id="8319"/>
    <lineage>
        <taxon>Eukaryota</taxon>
        <taxon>Metazoa</taxon>
        <taxon>Chordata</taxon>
        <taxon>Craniata</taxon>
        <taxon>Vertebrata</taxon>
        <taxon>Euteleostomi</taxon>
        <taxon>Amphibia</taxon>
        <taxon>Batrachia</taxon>
        <taxon>Caudata</taxon>
        <taxon>Salamandroidea</taxon>
        <taxon>Salamandridae</taxon>
        <taxon>Pleurodelinae</taxon>
        <taxon>Pleurodeles</taxon>
    </lineage>
</organism>
<proteinExistence type="predicted"/>
<sequence length="212" mass="23704">MIRQEPDLVSYPFDVQDPVQSDKDQSNLLCAWCVGILSQEQQAKWGKDETTEALQMLLMMLPGARCMETCVAGWKGTNLMYHRQGPSLSSTSLPLGHAGMVAHLGQEGGQEYDVPFNEEEHLYPVGQHYLGEPVFKEERHIGALHPLSEAQEMDIVEPQVPLCIHCPCHEILYLSMKEFELVQHGRCGGLHGRQGGFCIIHPLCKLGVVRSQ</sequence>
<comment type="caution">
    <text evidence="1">The sequence shown here is derived from an EMBL/GenBank/DDBJ whole genome shotgun (WGS) entry which is preliminary data.</text>
</comment>
<evidence type="ECO:0000313" key="1">
    <source>
        <dbReference type="EMBL" id="KAJ1148438.1"/>
    </source>
</evidence>
<keyword evidence="2" id="KW-1185">Reference proteome</keyword>
<reference evidence="1" key="1">
    <citation type="journal article" date="2022" name="bioRxiv">
        <title>Sequencing and chromosome-scale assembly of the giantPleurodeles waltlgenome.</title>
        <authorList>
            <person name="Brown T."/>
            <person name="Elewa A."/>
            <person name="Iarovenko S."/>
            <person name="Subramanian E."/>
            <person name="Araus A.J."/>
            <person name="Petzold A."/>
            <person name="Susuki M."/>
            <person name="Suzuki K.-i.T."/>
            <person name="Hayashi T."/>
            <person name="Toyoda A."/>
            <person name="Oliveira C."/>
            <person name="Osipova E."/>
            <person name="Leigh N.D."/>
            <person name="Simon A."/>
            <person name="Yun M.H."/>
        </authorList>
    </citation>
    <scope>NUCLEOTIDE SEQUENCE</scope>
    <source>
        <strain evidence="1">20211129_DDA</strain>
        <tissue evidence="1">Liver</tissue>
    </source>
</reference>
<dbReference type="AlphaFoldDB" id="A0AAV7RC40"/>
<gene>
    <name evidence="1" type="ORF">NDU88_001274</name>
</gene>
<protein>
    <submittedName>
        <fullName evidence="1">Uncharacterized protein</fullName>
    </submittedName>
</protein>
<evidence type="ECO:0000313" key="2">
    <source>
        <dbReference type="Proteomes" id="UP001066276"/>
    </source>
</evidence>
<dbReference type="Proteomes" id="UP001066276">
    <property type="component" value="Chromosome 5"/>
</dbReference>
<dbReference type="EMBL" id="JANPWB010000009">
    <property type="protein sequence ID" value="KAJ1148438.1"/>
    <property type="molecule type" value="Genomic_DNA"/>
</dbReference>
<accession>A0AAV7RC40</accession>